<dbReference type="Proteomes" id="UP001459277">
    <property type="component" value="Unassembled WGS sequence"/>
</dbReference>
<dbReference type="InterPro" id="IPR052929">
    <property type="entry name" value="RNase_H-like_EbsB-rel"/>
</dbReference>
<dbReference type="GO" id="GO:0004523">
    <property type="term" value="F:RNA-DNA hybrid ribonuclease activity"/>
    <property type="evidence" value="ECO:0007669"/>
    <property type="project" value="InterPro"/>
</dbReference>
<evidence type="ECO:0000259" key="1">
    <source>
        <dbReference type="Pfam" id="PF13456"/>
    </source>
</evidence>
<dbReference type="EMBL" id="JAZDWU010000009">
    <property type="protein sequence ID" value="KAK9990571.1"/>
    <property type="molecule type" value="Genomic_DNA"/>
</dbReference>
<dbReference type="Pfam" id="PF13456">
    <property type="entry name" value="RVT_3"/>
    <property type="match status" value="1"/>
</dbReference>
<dbReference type="PANTHER" id="PTHR47074">
    <property type="entry name" value="BNAC02G40300D PROTEIN"/>
    <property type="match status" value="1"/>
</dbReference>
<dbReference type="InterPro" id="IPR012337">
    <property type="entry name" value="RNaseH-like_sf"/>
</dbReference>
<accession>A0AAW2BX60</accession>
<comment type="caution">
    <text evidence="2">The sequence shown here is derived from an EMBL/GenBank/DDBJ whole genome shotgun (WGS) entry which is preliminary data.</text>
</comment>
<dbReference type="Gene3D" id="3.30.420.10">
    <property type="entry name" value="Ribonuclease H-like superfamily/Ribonuclease H"/>
    <property type="match status" value="1"/>
</dbReference>
<dbReference type="CDD" id="cd06222">
    <property type="entry name" value="RNase_H_like"/>
    <property type="match status" value="1"/>
</dbReference>
<dbReference type="InterPro" id="IPR044730">
    <property type="entry name" value="RNase_H-like_dom_plant"/>
</dbReference>
<gene>
    <name evidence="2" type="ORF">SO802_025556</name>
</gene>
<dbReference type="SUPFAM" id="SSF53098">
    <property type="entry name" value="Ribonuclease H-like"/>
    <property type="match status" value="1"/>
</dbReference>
<keyword evidence="3" id="KW-1185">Reference proteome</keyword>
<evidence type="ECO:0000313" key="2">
    <source>
        <dbReference type="EMBL" id="KAK9990571.1"/>
    </source>
</evidence>
<organism evidence="2 3">
    <name type="scientific">Lithocarpus litseifolius</name>
    <dbReference type="NCBI Taxonomy" id="425828"/>
    <lineage>
        <taxon>Eukaryota</taxon>
        <taxon>Viridiplantae</taxon>
        <taxon>Streptophyta</taxon>
        <taxon>Embryophyta</taxon>
        <taxon>Tracheophyta</taxon>
        <taxon>Spermatophyta</taxon>
        <taxon>Magnoliopsida</taxon>
        <taxon>eudicotyledons</taxon>
        <taxon>Gunneridae</taxon>
        <taxon>Pentapetalae</taxon>
        <taxon>rosids</taxon>
        <taxon>fabids</taxon>
        <taxon>Fagales</taxon>
        <taxon>Fagaceae</taxon>
        <taxon>Lithocarpus</taxon>
    </lineage>
</organism>
<sequence length="421" mass="47438">MGFKEIKKFNEVLLTKQVWRMMHNLDSLCFRVFKARFFPNCSILDAKDSNSDSYAWKSILGARDVIKKGMVWRIGNGQSIWIKEDKWLPVKLSRSTGEFRTSNAYKLLAASASIERASAPNQANQSTFWKRLWKMQRRHIVESDVCELCKSDPEDALHALCFCSHVAPVWLAHQWFQSMISPPPLNFYDLLNKFMQVGDELRPEMFATITWSVWNRRNALHFGREALPIAKISVVACALLHDFINSQIPEAPLFRRAVRHQWLPPEQGFVKVNFDAALFKHTNSAGLGVIVRDWRGANLGALSVPAMLSSTVADMEALACLRAVQFAAELDLYRVIFESDSATIISAVSQGTSKLSSFGNIVDDVRHLLPSFSSVIFSHVNRSGNIVADVLAKKASSIVGCHIWMEALPLDIAEVVNFDVH</sequence>
<dbReference type="InterPro" id="IPR002156">
    <property type="entry name" value="RNaseH_domain"/>
</dbReference>
<dbReference type="AlphaFoldDB" id="A0AAW2BX60"/>
<dbReference type="InterPro" id="IPR036397">
    <property type="entry name" value="RNaseH_sf"/>
</dbReference>
<name>A0AAW2BX60_9ROSI</name>
<dbReference type="GO" id="GO:0003676">
    <property type="term" value="F:nucleic acid binding"/>
    <property type="evidence" value="ECO:0007669"/>
    <property type="project" value="InterPro"/>
</dbReference>
<evidence type="ECO:0000313" key="3">
    <source>
        <dbReference type="Proteomes" id="UP001459277"/>
    </source>
</evidence>
<feature type="domain" description="RNase H type-1" evidence="1">
    <location>
        <begin position="273"/>
        <end position="395"/>
    </location>
</feature>
<protein>
    <recommendedName>
        <fullName evidence="1">RNase H type-1 domain-containing protein</fullName>
    </recommendedName>
</protein>
<reference evidence="2 3" key="1">
    <citation type="submission" date="2024-01" db="EMBL/GenBank/DDBJ databases">
        <title>A telomere-to-telomere, gap-free genome of sweet tea (Lithocarpus litseifolius).</title>
        <authorList>
            <person name="Zhou J."/>
        </authorList>
    </citation>
    <scope>NUCLEOTIDE SEQUENCE [LARGE SCALE GENOMIC DNA]</scope>
    <source>
        <strain evidence="2">Zhou-2022a</strain>
        <tissue evidence="2">Leaf</tissue>
    </source>
</reference>
<proteinExistence type="predicted"/>
<dbReference type="PANTHER" id="PTHR47074:SF48">
    <property type="entry name" value="POLYNUCLEOTIDYL TRANSFERASE, RIBONUCLEASE H-LIKE SUPERFAMILY PROTEIN"/>
    <property type="match status" value="1"/>
</dbReference>